<proteinExistence type="predicted"/>
<organism evidence="1">
    <name type="scientific">Arion vulgaris</name>
    <dbReference type="NCBI Taxonomy" id="1028688"/>
    <lineage>
        <taxon>Eukaryota</taxon>
        <taxon>Metazoa</taxon>
        <taxon>Spiralia</taxon>
        <taxon>Lophotrochozoa</taxon>
        <taxon>Mollusca</taxon>
        <taxon>Gastropoda</taxon>
        <taxon>Heterobranchia</taxon>
        <taxon>Euthyneura</taxon>
        <taxon>Panpulmonata</taxon>
        <taxon>Eupulmonata</taxon>
        <taxon>Stylommatophora</taxon>
        <taxon>Helicina</taxon>
        <taxon>Arionoidea</taxon>
        <taxon>Arionidae</taxon>
        <taxon>Arion</taxon>
    </lineage>
</organism>
<protein>
    <submittedName>
        <fullName evidence="1">Uncharacterized protein</fullName>
    </submittedName>
</protein>
<accession>A0A0B6ZN69</accession>
<dbReference type="AlphaFoldDB" id="A0A0B6ZN69"/>
<gene>
    <name evidence="1" type="primary">ORF72251</name>
</gene>
<name>A0A0B6ZN69_9EUPU</name>
<sequence>MVINVKATRRRIFDPSMNRQSHIRKTVSTGMTSANKQMNHFIPTKHHCTPSCSM</sequence>
<reference evidence="1" key="1">
    <citation type="submission" date="2014-12" db="EMBL/GenBank/DDBJ databases">
        <title>Insight into the proteome of Arion vulgaris.</title>
        <authorList>
            <person name="Aradska J."/>
            <person name="Bulat T."/>
            <person name="Smidak R."/>
            <person name="Sarate P."/>
            <person name="Gangsoo J."/>
            <person name="Sialana F."/>
            <person name="Bilban M."/>
            <person name="Lubec G."/>
        </authorList>
    </citation>
    <scope>NUCLEOTIDE SEQUENCE</scope>
    <source>
        <tissue evidence="1">Skin</tissue>
    </source>
</reference>
<dbReference type="EMBL" id="HACG01023088">
    <property type="protein sequence ID" value="CEK69953.1"/>
    <property type="molecule type" value="Transcribed_RNA"/>
</dbReference>
<evidence type="ECO:0000313" key="1">
    <source>
        <dbReference type="EMBL" id="CEK69953.1"/>
    </source>
</evidence>